<evidence type="ECO:0000313" key="2">
    <source>
        <dbReference type="EMBL" id="BDI32721.1"/>
    </source>
</evidence>
<dbReference type="AlphaFoldDB" id="A0A402CQE4"/>
<evidence type="ECO:0000256" key="1">
    <source>
        <dbReference type="SAM" id="MobiDB-lite"/>
    </source>
</evidence>
<evidence type="ECO:0000313" key="3">
    <source>
        <dbReference type="Proteomes" id="UP000287394"/>
    </source>
</evidence>
<keyword evidence="3" id="KW-1185">Reference proteome</keyword>
<name>A0A402CQE4_9BACT</name>
<dbReference type="GO" id="GO:0006508">
    <property type="term" value="P:proteolysis"/>
    <property type="evidence" value="ECO:0007669"/>
    <property type="project" value="UniProtKB-KW"/>
</dbReference>
<dbReference type="SUPFAM" id="SSF54736">
    <property type="entry name" value="ClpS-like"/>
    <property type="match status" value="1"/>
</dbReference>
<feature type="compositionally biased region" description="Polar residues" evidence="1">
    <location>
        <begin position="19"/>
        <end position="29"/>
    </location>
</feature>
<proteinExistence type="predicted"/>
<dbReference type="InterPro" id="IPR003769">
    <property type="entry name" value="ClpS_core"/>
</dbReference>
<dbReference type="RefSeq" id="WP_119319577.1">
    <property type="nucleotide sequence ID" value="NZ_AP025739.1"/>
</dbReference>
<dbReference type="EMBL" id="AP025739">
    <property type="protein sequence ID" value="BDI32721.1"/>
    <property type="molecule type" value="Genomic_DNA"/>
</dbReference>
<accession>A0A402CQE4</accession>
<feature type="region of interest" description="Disordered" evidence="1">
    <location>
        <begin position="1"/>
        <end position="33"/>
    </location>
</feature>
<keyword evidence="2" id="KW-0645">Protease</keyword>
<organism evidence="2 3">
    <name type="scientific">Capsulimonas corticalis</name>
    <dbReference type="NCBI Taxonomy" id="2219043"/>
    <lineage>
        <taxon>Bacteria</taxon>
        <taxon>Bacillati</taxon>
        <taxon>Armatimonadota</taxon>
        <taxon>Armatimonadia</taxon>
        <taxon>Capsulimonadales</taxon>
        <taxon>Capsulimonadaceae</taxon>
        <taxon>Capsulimonas</taxon>
    </lineage>
</organism>
<reference evidence="2 3" key="1">
    <citation type="journal article" date="2019" name="Int. J. Syst. Evol. Microbiol.">
        <title>Capsulimonas corticalis gen. nov., sp. nov., an aerobic capsulated bacterium, of a novel bacterial order, Capsulimonadales ord. nov., of the class Armatimonadia of the phylum Armatimonadetes.</title>
        <authorList>
            <person name="Li J."/>
            <person name="Kudo C."/>
            <person name="Tonouchi A."/>
        </authorList>
    </citation>
    <scope>NUCLEOTIDE SEQUENCE [LARGE SCALE GENOMIC DNA]</scope>
    <source>
        <strain evidence="2 3">AX-7</strain>
    </source>
</reference>
<protein>
    <submittedName>
        <fullName evidence="2">Clp protease adaptor protein ClpS</fullName>
    </submittedName>
</protein>
<dbReference type="Proteomes" id="UP000287394">
    <property type="component" value="Chromosome"/>
</dbReference>
<dbReference type="Pfam" id="PF02617">
    <property type="entry name" value="ClpS"/>
    <property type="match status" value="1"/>
</dbReference>
<keyword evidence="2" id="KW-0378">Hydrolase</keyword>
<dbReference type="OrthoDB" id="162238at2"/>
<sequence>MSQRIDLMPATAPAEEITESPNEQTQHSPPETDKPYVVIVYDDDWHSFGDVEVQLQKATACTLEKAEALAREIDSTGRAIVFAGSDVECERVANVLREIRLQVETDRA</sequence>
<gene>
    <name evidence="2" type="ORF">CCAX7_47720</name>
</gene>
<dbReference type="GO" id="GO:0030163">
    <property type="term" value="P:protein catabolic process"/>
    <property type="evidence" value="ECO:0007669"/>
    <property type="project" value="InterPro"/>
</dbReference>
<dbReference type="InterPro" id="IPR014719">
    <property type="entry name" value="Ribosomal_bL12_C/ClpS-like"/>
</dbReference>
<dbReference type="GO" id="GO:0008233">
    <property type="term" value="F:peptidase activity"/>
    <property type="evidence" value="ECO:0007669"/>
    <property type="project" value="UniProtKB-KW"/>
</dbReference>
<dbReference type="Gene3D" id="3.30.1390.10">
    <property type="match status" value="1"/>
</dbReference>
<dbReference type="KEGG" id="ccot:CCAX7_47720"/>